<dbReference type="AlphaFoldDB" id="A0A183A2N9"/>
<feature type="compositionally biased region" description="Low complexity" evidence="1">
    <location>
        <begin position="167"/>
        <end position="186"/>
    </location>
</feature>
<evidence type="ECO:0000313" key="2">
    <source>
        <dbReference type="EMBL" id="VDP35087.1"/>
    </source>
</evidence>
<name>A0A183A2N9_9TREM</name>
<reference evidence="2 3" key="2">
    <citation type="submission" date="2018-11" db="EMBL/GenBank/DDBJ databases">
        <authorList>
            <consortium name="Pathogen Informatics"/>
        </authorList>
    </citation>
    <scope>NUCLEOTIDE SEQUENCE [LARGE SCALE GENOMIC DNA]</scope>
    <source>
        <strain evidence="2 3">Egypt</strain>
    </source>
</reference>
<feature type="compositionally biased region" description="Polar residues" evidence="1">
    <location>
        <begin position="120"/>
        <end position="131"/>
    </location>
</feature>
<gene>
    <name evidence="2" type="ORF">ECPE_LOCUS1224</name>
</gene>
<dbReference type="WBParaSite" id="ECPE_0000122401-mRNA-1">
    <property type="protein sequence ID" value="ECPE_0000122401-mRNA-1"/>
    <property type="gene ID" value="ECPE_0000122401"/>
</dbReference>
<feature type="region of interest" description="Disordered" evidence="1">
    <location>
        <begin position="1"/>
        <end position="55"/>
    </location>
</feature>
<keyword evidence="3" id="KW-1185">Reference proteome</keyword>
<evidence type="ECO:0000313" key="3">
    <source>
        <dbReference type="Proteomes" id="UP000272942"/>
    </source>
</evidence>
<accession>A0A183A2N9</accession>
<evidence type="ECO:0000313" key="4">
    <source>
        <dbReference type="WBParaSite" id="ECPE_0000122401-mRNA-1"/>
    </source>
</evidence>
<feature type="compositionally biased region" description="Basic and acidic residues" evidence="1">
    <location>
        <begin position="21"/>
        <end position="42"/>
    </location>
</feature>
<dbReference type="Proteomes" id="UP000272942">
    <property type="component" value="Unassembled WGS sequence"/>
</dbReference>
<reference evidence="4" key="1">
    <citation type="submission" date="2016-06" db="UniProtKB">
        <authorList>
            <consortium name="WormBaseParasite"/>
        </authorList>
    </citation>
    <scope>IDENTIFICATION</scope>
</reference>
<feature type="region of interest" description="Disordered" evidence="1">
    <location>
        <begin position="109"/>
        <end position="194"/>
    </location>
</feature>
<organism evidence="4">
    <name type="scientific">Echinostoma caproni</name>
    <dbReference type="NCBI Taxonomy" id="27848"/>
    <lineage>
        <taxon>Eukaryota</taxon>
        <taxon>Metazoa</taxon>
        <taxon>Spiralia</taxon>
        <taxon>Lophotrochozoa</taxon>
        <taxon>Platyhelminthes</taxon>
        <taxon>Trematoda</taxon>
        <taxon>Digenea</taxon>
        <taxon>Plagiorchiida</taxon>
        <taxon>Echinostomata</taxon>
        <taxon>Echinostomatoidea</taxon>
        <taxon>Echinostomatidae</taxon>
        <taxon>Echinostoma</taxon>
    </lineage>
</organism>
<dbReference type="EMBL" id="UZAN01006423">
    <property type="protein sequence ID" value="VDP35087.1"/>
    <property type="molecule type" value="Genomic_DNA"/>
</dbReference>
<proteinExistence type="predicted"/>
<evidence type="ECO:0000256" key="1">
    <source>
        <dbReference type="SAM" id="MobiDB-lite"/>
    </source>
</evidence>
<sequence length="194" mass="20963">MRSAESLSGPRLPAPVPRRVPRADLRSKSSDLPHIKKSKLDPVDPQVPDGGAVDTRLEDTMATARRATNGDDNSIVDSVKLHIPSEKSEHCQADAAEQCPLVKGVDTSLRRTPSFHPEPNQMNGFQPTLKSSEQDHEPNVRSMQQGTGALPPISEQSTAGTQFPHVPFSSIPISSEPSPKPSSQGSFFQRAKGE</sequence>
<protein>
    <submittedName>
        <fullName evidence="4">Ran-binding protein 3-like</fullName>
    </submittedName>
</protein>